<dbReference type="RefSeq" id="WP_135109512.1">
    <property type="nucleotide sequence ID" value="NZ_SRHY01000006.1"/>
</dbReference>
<proteinExistence type="predicted"/>
<protein>
    <submittedName>
        <fullName evidence="1">Uncharacterized protein</fullName>
    </submittedName>
</protein>
<gene>
    <name evidence="1" type="ORF">E4U82_07120</name>
</gene>
<keyword evidence="2" id="KW-1185">Reference proteome</keyword>
<comment type="caution">
    <text evidence="1">The sequence shown here is derived from an EMBL/GenBank/DDBJ whole genome shotgun (WGS) entry which is preliminary data.</text>
</comment>
<evidence type="ECO:0000313" key="1">
    <source>
        <dbReference type="EMBL" id="TFJ93430.1"/>
    </source>
</evidence>
<name>A0A4Y9AEP4_9BACI</name>
<dbReference type="OrthoDB" id="2965179at2"/>
<evidence type="ECO:0000313" key="2">
    <source>
        <dbReference type="Proteomes" id="UP000298484"/>
    </source>
</evidence>
<dbReference type="EMBL" id="SRHY01000006">
    <property type="protein sequence ID" value="TFJ93430.1"/>
    <property type="molecule type" value="Genomic_DNA"/>
</dbReference>
<sequence>MKVDLENHNEALFTLIDNFSQILPLDANLLIPSDRSKVTPNASLDFNFYKRIWLDPFFKTFPYLAIHQAVYEEVVTTPNLSNYIKQKIQQQVLILLKDDDLTCEEHLLRNGVEQKIAASTNYEPEIDNRDDRGEVKSLAHIHVKELIYFCSHDSNALRLVDKAVTLETSLESLITIKLYEIIYYLSKLQMADSKEMRFLYKFHYYLTSHEKKTNPSWNDFRMGMDRLYDYAVKNSRGKPTPLL</sequence>
<dbReference type="Proteomes" id="UP000298484">
    <property type="component" value="Unassembled WGS sequence"/>
</dbReference>
<organism evidence="1 2">
    <name type="scientific">Lentibacillus salicampi</name>
    <dbReference type="NCBI Taxonomy" id="175306"/>
    <lineage>
        <taxon>Bacteria</taxon>
        <taxon>Bacillati</taxon>
        <taxon>Bacillota</taxon>
        <taxon>Bacilli</taxon>
        <taxon>Bacillales</taxon>
        <taxon>Bacillaceae</taxon>
        <taxon>Lentibacillus</taxon>
    </lineage>
</organism>
<reference evidence="1 2" key="1">
    <citation type="submission" date="2019-03" db="EMBL/GenBank/DDBJ databases">
        <title>Genome sequence of Lentibacillus salicampi ATCC BAA-719.</title>
        <authorList>
            <person name="Maclea K.S."/>
            <person name="Simoes Junior M."/>
        </authorList>
    </citation>
    <scope>NUCLEOTIDE SEQUENCE [LARGE SCALE GENOMIC DNA]</scope>
    <source>
        <strain evidence="1 2">ATCC BAA-719</strain>
    </source>
</reference>
<accession>A0A4Y9AEP4</accession>
<dbReference type="AlphaFoldDB" id="A0A4Y9AEP4"/>